<name>A0A9X3LBC7_9BACI</name>
<proteinExistence type="predicted"/>
<dbReference type="Pfam" id="PF02698">
    <property type="entry name" value="DUF218"/>
    <property type="match status" value="1"/>
</dbReference>
<protein>
    <submittedName>
        <fullName evidence="2">YdcF family protein</fullName>
    </submittedName>
</protein>
<dbReference type="InterPro" id="IPR051599">
    <property type="entry name" value="Cell_Envelope_Assoc"/>
</dbReference>
<comment type="caution">
    <text evidence="2">The sequence shown here is derived from an EMBL/GenBank/DDBJ whole genome shotgun (WGS) entry which is preliminary data.</text>
</comment>
<dbReference type="EMBL" id="JAMKBI010000012">
    <property type="protein sequence ID" value="MCZ8534657.1"/>
    <property type="molecule type" value="Genomic_DNA"/>
</dbReference>
<dbReference type="GO" id="GO:0043164">
    <property type="term" value="P:Gram-negative-bacterium-type cell wall biogenesis"/>
    <property type="evidence" value="ECO:0007669"/>
    <property type="project" value="TreeGrafter"/>
</dbReference>
<sequence>MKKKMRWIVLVPLVVVASSGIGIWLLTSKWLEDGLEPKADGTNEYAIVLGAKVKKGNIPSLALQYRLDAALIYAKEYPHVKLVLSGGRGPDEDIEEAVVMKDFLLENGIDEDRLLLEDKATSTYENLLFSQEMLPSDINSVTLITSDYHLHRAKILANKLGWDSDVVAAKTPKVVELKVRTRERAALLKAYIFGK</sequence>
<accession>A0A9X3LBC7</accession>
<dbReference type="GO" id="GO:0005886">
    <property type="term" value="C:plasma membrane"/>
    <property type="evidence" value="ECO:0007669"/>
    <property type="project" value="TreeGrafter"/>
</dbReference>
<dbReference type="PANTHER" id="PTHR30336:SF4">
    <property type="entry name" value="ENVELOPE BIOGENESIS FACTOR ELYC"/>
    <property type="match status" value="1"/>
</dbReference>
<gene>
    <name evidence="2" type="ORF">M9R61_15240</name>
</gene>
<dbReference type="AlphaFoldDB" id="A0A9X3LBC7"/>
<keyword evidence="3" id="KW-1185">Reference proteome</keyword>
<dbReference type="PANTHER" id="PTHR30336">
    <property type="entry name" value="INNER MEMBRANE PROTEIN, PROBABLE PERMEASE"/>
    <property type="match status" value="1"/>
</dbReference>
<feature type="domain" description="DUF218" evidence="1">
    <location>
        <begin position="45"/>
        <end position="178"/>
    </location>
</feature>
<dbReference type="RefSeq" id="WP_090570003.1">
    <property type="nucleotide sequence ID" value="NZ_JAMKBI010000012.1"/>
</dbReference>
<dbReference type="InterPro" id="IPR003848">
    <property type="entry name" value="DUF218"/>
</dbReference>
<dbReference type="InterPro" id="IPR014729">
    <property type="entry name" value="Rossmann-like_a/b/a_fold"/>
</dbReference>
<dbReference type="Proteomes" id="UP001152172">
    <property type="component" value="Unassembled WGS sequence"/>
</dbReference>
<dbReference type="CDD" id="cd06259">
    <property type="entry name" value="YdcF-like"/>
    <property type="match status" value="1"/>
</dbReference>
<reference evidence="2" key="1">
    <citation type="submission" date="2022-05" db="EMBL/GenBank/DDBJ databases">
        <authorList>
            <person name="Colautti A."/>
            <person name="Iacumin L."/>
        </authorList>
    </citation>
    <scope>NUCLEOTIDE SEQUENCE</scope>
    <source>
        <strain evidence="2">DSM 30747</strain>
    </source>
</reference>
<dbReference type="GO" id="GO:0000270">
    <property type="term" value="P:peptidoglycan metabolic process"/>
    <property type="evidence" value="ECO:0007669"/>
    <property type="project" value="TreeGrafter"/>
</dbReference>
<evidence type="ECO:0000259" key="1">
    <source>
        <dbReference type="Pfam" id="PF02698"/>
    </source>
</evidence>
<evidence type="ECO:0000313" key="2">
    <source>
        <dbReference type="EMBL" id="MCZ8534657.1"/>
    </source>
</evidence>
<evidence type="ECO:0000313" key="3">
    <source>
        <dbReference type="Proteomes" id="UP001152172"/>
    </source>
</evidence>
<dbReference type="Gene3D" id="3.40.50.620">
    <property type="entry name" value="HUPs"/>
    <property type="match status" value="1"/>
</dbReference>
<organism evidence="2 3">
    <name type="scientific">Psychrobacillus psychrodurans</name>
    <dbReference type="NCBI Taxonomy" id="126157"/>
    <lineage>
        <taxon>Bacteria</taxon>
        <taxon>Bacillati</taxon>
        <taxon>Bacillota</taxon>
        <taxon>Bacilli</taxon>
        <taxon>Bacillales</taxon>
        <taxon>Bacillaceae</taxon>
        <taxon>Psychrobacillus</taxon>
    </lineage>
</organism>